<dbReference type="Proteomes" id="UP000235388">
    <property type="component" value="Unassembled WGS sequence"/>
</dbReference>
<proteinExistence type="predicted"/>
<feature type="compositionally biased region" description="Polar residues" evidence="1">
    <location>
        <begin position="16"/>
        <end position="28"/>
    </location>
</feature>
<evidence type="ECO:0000256" key="1">
    <source>
        <dbReference type="SAM" id="MobiDB-lite"/>
    </source>
</evidence>
<comment type="caution">
    <text evidence="2">The sequence shown here is derived from an EMBL/GenBank/DDBJ whole genome shotgun (WGS) entry which is preliminary data.</text>
</comment>
<gene>
    <name evidence="2" type="ORF">PCANC_00743</name>
</gene>
<keyword evidence="3" id="KW-1185">Reference proteome</keyword>
<evidence type="ECO:0000313" key="2">
    <source>
        <dbReference type="EMBL" id="PLW58045.1"/>
    </source>
</evidence>
<dbReference type="EMBL" id="PGCJ01000006">
    <property type="protein sequence ID" value="PLW58045.1"/>
    <property type="molecule type" value="Genomic_DNA"/>
</dbReference>
<feature type="compositionally biased region" description="Polar residues" evidence="1">
    <location>
        <begin position="86"/>
        <end position="95"/>
    </location>
</feature>
<dbReference type="AlphaFoldDB" id="A0A2N5W740"/>
<feature type="compositionally biased region" description="Basic residues" evidence="1">
    <location>
        <begin position="147"/>
        <end position="159"/>
    </location>
</feature>
<organism evidence="2 3">
    <name type="scientific">Puccinia coronata f. sp. avenae</name>
    <dbReference type="NCBI Taxonomy" id="200324"/>
    <lineage>
        <taxon>Eukaryota</taxon>
        <taxon>Fungi</taxon>
        <taxon>Dikarya</taxon>
        <taxon>Basidiomycota</taxon>
        <taxon>Pucciniomycotina</taxon>
        <taxon>Pucciniomycetes</taxon>
        <taxon>Pucciniales</taxon>
        <taxon>Pucciniaceae</taxon>
        <taxon>Puccinia</taxon>
    </lineage>
</organism>
<evidence type="ECO:0000313" key="3">
    <source>
        <dbReference type="Proteomes" id="UP000235388"/>
    </source>
</evidence>
<feature type="compositionally biased region" description="Polar residues" evidence="1">
    <location>
        <begin position="41"/>
        <end position="60"/>
    </location>
</feature>
<protein>
    <submittedName>
        <fullName evidence="2">Uncharacterized protein</fullName>
    </submittedName>
</protein>
<reference evidence="2 3" key="1">
    <citation type="submission" date="2017-11" db="EMBL/GenBank/DDBJ databases">
        <title>De novo assembly and phasing of dikaryotic genomes from two isolates of Puccinia coronata f. sp. avenae, the causal agent of oat crown rust.</title>
        <authorList>
            <person name="Miller M.E."/>
            <person name="Zhang Y."/>
            <person name="Omidvar V."/>
            <person name="Sperschneider J."/>
            <person name="Schwessinger B."/>
            <person name="Raley C."/>
            <person name="Palmer J.M."/>
            <person name="Garnica D."/>
            <person name="Upadhyaya N."/>
            <person name="Rathjen J."/>
            <person name="Taylor J.M."/>
            <person name="Park R.F."/>
            <person name="Dodds P.N."/>
            <person name="Hirsch C.D."/>
            <person name="Kianian S.F."/>
            <person name="Figueroa M."/>
        </authorList>
    </citation>
    <scope>NUCLEOTIDE SEQUENCE [LARGE SCALE GENOMIC DNA]</scope>
    <source>
        <strain evidence="2">12NC29</strain>
    </source>
</reference>
<feature type="region of interest" description="Disordered" evidence="1">
    <location>
        <begin position="1"/>
        <end position="174"/>
    </location>
</feature>
<accession>A0A2N5W740</accession>
<name>A0A2N5W740_9BASI</name>
<sequence>MSVSPSDRHKLHLDMAQSQIPTPSTTQPLEPEGNGRMSASGFASDQSQLRRSTRASSIVTAPNMVKPAADSRVKITKPAKAPGAPSSESGRSTAPLNVKPKKKRNRGLDSSATERTPAVSRQKKKKKIQSSSESEELSVAEKTPNVVKRKKKKSKKKSKSVAAKPNEEDYDYSQDTDSLIDIAPREAKKNKKTNTITSLNSSKSRFGRTATNQTLSLTSNANGVKFSIVHTRHPLEI</sequence>